<reference evidence="1 2" key="1">
    <citation type="submission" date="2019-05" db="EMBL/GenBank/DDBJ databases">
        <title>Mikania micrantha, genome provides insights into the molecular mechanism of rapid growth.</title>
        <authorList>
            <person name="Liu B."/>
        </authorList>
    </citation>
    <scope>NUCLEOTIDE SEQUENCE [LARGE SCALE GENOMIC DNA]</scope>
    <source>
        <strain evidence="1">NLD-2019</strain>
        <tissue evidence="1">Leaf</tissue>
    </source>
</reference>
<comment type="caution">
    <text evidence="1">The sequence shown here is derived from an EMBL/GenBank/DDBJ whole genome shotgun (WGS) entry which is preliminary data.</text>
</comment>
<sequence length="165" mass="18764">MVEVLSCQLRMPTFLKCLELRYPRRRKRRVSQYYTGKEENGTLTFRKTLRRGATLKMPRMAVFMGITAKLSQNPSFGYLGSRVEIGRKSKVDQQKSYYGKSQSEGRDFLNEDSYSTPTGAELLTFLGLSLRQGVALLFPLAPSCIAVEFFASRFGYPSSFPICLK</sequence>
<evidence type="ECO:0000313" key="1">
    <source>
        <dbReference type="EMBL" id="KAD3640015.1"/>
    </source>
</evidence>
<protein>
    <submittedName>
        <fullName evidence="1">Uncharacterized protein</fullName>
    </submittedName>
</protein>
<proteinExistence type="predicted"/>
<dbReference type="Proteomes" id="UP000326396">
    <property type="component" value="Linkage Group LG5"/>
</dbReference>
<dbReference type="AlphaFoldDB" id="A0A5N6MI94"/>
<name>A0A5N6MI94_9ASTR</name>
<evidence type="ECO:0000313" key="2">
    <source>
        <dbReference type="Proteomes" id="UP000326396"/>
    </source>
</evidence>
<dbReference type="EMBL" id="SZYD01000015">
    <property type="protein sequence ID" value="KAD3640015.1"/>
    <property type="molecule type" value="Genomic_DNA"/>
</dbReference>
<accession>A0A5N6MI94</accession>
<dbReference type="OrthoDB" id="1825429at2759"/>
<keyword evidence="2" id="KW-1185">Reference proteome</keyword>
<gene>
    <name evidence="1" type="ORF">E3N88_29238</name>
</gene>
<organism evidence="1 2">
    <name type="scientific">Mikania micrantha</name>
    <name type="common">bitter vine</name>
    <dbReference type="NCBI Taxonomy" id="192012"/>
    <lineage>
        <taxon>Eukaryota</taxon>
        <taxon>Viridiplantae</taxon>
        <taxon>Streptophyta</taxon>
        <taxon>Embryophyta</taxon>
        <taxon>Tracheophyta</taxon>
        <taxon>Spermatophyta</taxon>
        <taxon>Magnoliopsida</taxon>
        <taxon>eudicotyledons</taxon>
        <taxon>Gunneridae</taxon>
        <taxon>Pentapetalae</taxon>
        <taxon>asterids</taxon>
        <taxon>campanulids</taxon>
        <taxon>Asterales</taxon>
        <taxon>Asteraceae</taxon>
        <taxon>Asteroideae</taxon>
        <taxon>Heliantheae alliance</taxon>
        <taxon>Eupatorieae</taxon>
        <taxon>Mikania</taxon>
    </lineage>
</organism>